<feature type="chain" id="PRO_5042074895" description="Secreted protein" evidence="1">
    <location>
        <begin position="19"/>
        <end position="88"/>
    </location>
</feature>
<evidence type="ECO:0000313" key="2">
    <source>
        <dbReference type="EMBL" id="KAH8990859.1"/>
    </source>
</evidence>
<keyword evidence="3" id="KW-1185">Reference proteome</keyword>
<evidence type="ECO:0008006" key="4">
    <source>
        <dbReference type="Google" id="ProtNLM"/>
    </source>
</evidence>
<evidence type="ECO:0000256" key="1">
    <source>
        <dbReference type="SAM" id="SignalP"/>
    </source>
</evidence>
<organism evidence="2 3">
    <name type="scientific">Lactarius akahatsu</name>
    <dbReference type="NCBI Taxonomy" id="416441"/>
    <lineage>
        <taxon>Eukaryota</taxon>
        <taxon>Fungi</taxon>
        <taxon>Dikarya</taxon>
        <taxon>Basidiomycota</taxon>
        <taxon>Agaricomycotina</taxon>
        <taxon>Agaricomycetes</taxon>
        <taxon>Russulales</taxon>
        <taxon>Russulaceae</taxon>
        <taxon>Lactarius</taxon>
    </lineage>
</organism>
<feature type="signal peptide" evidence="1">
    <location>
        <begin position="1"/>
        <end position="18"/>
    </location>
</feature>
<name>A0AAD4LGM3_9AGAM</name>
<proteinExistence type="predicted"/>
<sequence length="88" mass="9662">MCSKSFARASLLAATSLAALRPPMRTPMPAKITFAGENTYISEASRLTRPTPSETAAENAYRTFTVGINHFVNLLSPLRAWSNSRTWS</sequence>
<accession>A0AAD4LGM3</accession>
<protein>
    <recommendedName>
        <fullName evidence="4">Secreted protein</fullName>
    </recommendedName>
</protein>
<gene>
    <name evidence="2" type="ORF">EDB92DRAFT_1863608</name>
</gene>
<dbReference type="Proteomes" id="UP001201163">
    <property type="component" value="Unassembled WGS sequence"/>
</dbReference>
<comment type="caution">
    <text evidence="2">The sequence shown here is derived from an EMBL/GenBank/DDBJ whole genome shotgun (WGS) entry which is preliminary data.</text>
</comment>
<dbReference type="AlphaFoldDB" id="A0AAD4LGM3"/>
<reference evidence="2" key="1">
    <citation type="submission" date="2022-01" db="EMBL/GenBank/DDBJ databases">
        <title>Comparative genomics reveals a dynamic genome evolution in the ectomycorrhizal milk-cap (Lactarius) mushrooms.</title>
        <authorList>
            <consortium name="DOE Joint Genome Institute"/>
            <person name="Lebreton A."/>
            <person name="Tang N."/>
            <person name="Kuo A."/>
            <person name="LaButti K."/>
            <person name="Drula E."/>
            <person name="Barry K."/>
            <person name="Clum A."/>
            <person name="Lipzen A."/>
            <person name="Mousain D."/>
            <person name="Ng V."/>
            <person name="Wang R."/>
            <person name="Wang X."/>
            <person name="Dai Y."/>
            <person name="Henrissat B."/>
            <person name="Grigoriev I.V."/>
            <person name="Guerin-Laguette A."/>
            <person name="Yu F."/>
            <person name="Martin F.M."/>
        </authorList>
    </citation>
    <scope>NUCLEOTIDE SEQUENCE</scope>
    <source>
        <strain evidence="2">QP</strain>
    </source>
</reference>
<keyword evidence="1" id="KW-0732">Signal</keyword>
<evidence type="ECO:0000313" key="3">
    <source>
        <dbReference type="Proteomes" id="UP001201163"/>
    </source>
</evidence>
<dbReference type="EMBL" id="JAKELL010000029">
    <property type="protein sequence ID" value="KAH8990859.1"/>
    <property type="molecule type" value="Genomic_DNA"/>
</dbReference>